<evidence type="ECO:0000256" key="2">
    <source>
        <dbReference type="ARBA" id="ARBA00023125"/>
    </source>
</evidence>
<reference evidence="6 7" key="1">
    <citation type="submission" date="2014-07" db="EMBL/GenBank/DDBJ databases">
        <title>Draft Genome Sequences of Environmental Pseudomonas syringae strains.</title>
        <authorList>
            <person name="Baltrus D.A."/>
            <person name="Berge O."/>
            <person name="Morris C."/>
        </authorList>
    </citation>
    <scope>NUCLEOTIDE SEQUENCE [LARGE SCALE GENOMIC DNA]</scope>
    <source>
        <strain evidence="6 7">CEB003</strain>
    </source>
</reference>
<dbReference type="PANTHER" id="PTHR43280">
    <property type="entry name" value="ARAC-FAMILY TRANSCRIPTIONAL REGULATOR"/>
    <property type="match status" value="1"/>
</dbReference>
<dbReference type="SUPFAM" id="SSF46689">
    <property type="entry name" value="Homeodomain-like"/>
    <property type="match status" value="1"/>
</dbReference>
<keyword evidence="2" id="KW-0238">DNA-binding</keyword>
<dbReference type="CDD" id="cd06999">
    <property type="entry name" value="cupin_HpaA-like_N"/>
    <property type="match status" value="1"/>
</dbReference>
<dbReference type="InterPro" id="IPR018060">
    <property type="entry name" value="HTH_AraC"/>
</dbReference>
<dbReference type="PRINTS" id="PR00032">
    <property type="entry name" value="HTHARAC"/>
</dbReference>
<accession>A0A085VBA8</accession>
<dbReference type="SUPFAM" id="SSF51182">
    <property type="entry name" value="RmlC-like cupins"/>
    <property type="match status" value="1"/>
</dbReference>
<sequence>MSKPSATAVPVFKLYGETSAWPTPDLIHCESIPERSKLHDWEIRSHAHSDLVQLLYVQSGSATLYVEDVVRYVESAALQVIPALSVHRFSFSADIQGYILSLAQPLADQLNAALDAAVLGVAACHAVDSQQRQPLDTLFAAIIDEYAQHKPGRDSMLQSLITMLSIWLGRRSLEHAPQDLRSRERGREHLQAFTRAVGVHFREHWPIERYAEQLGISAAYLNALCRRLTEQSALQIINQRLLLEAKRDLVYTTLTINQVSDRLGFSEPAYFSRFFKRWTGQSPKHFRIQR</sequence>
<evidence type="ECO:0000313" key="6">
    <source>
        <dbReference type="EMBL" id="KFE52721.1"/>
    </source>
</evidence>
<dbReference type="EMBL" id="JPQT01000096">
    <property type="protein sequence ID" value="KFE52721.1"/>
    <property type="molecule type" value="Genomic_DNA"/>
</dbReference>
<dbReference type="PANTHER" id="PTHR43280:SF32">
    <property type="entry name" value="TRANSCRIPTIONAL REGULATORY PROTEIN"/>
    <property type="match status" value="1"/>
</dbReference>
<dbReference type="InterPro" id="IPR009057">
    <property type="entry name" value="Homeodomain-like_sf"/>
</dbReference>
<dbReference type="InterPro" id="IPR020449">
    <property type="entry name" value="Tscrpt_reg_AraC-type_HTH"/>
</dbReference>
<dbReference type="SMART" id="SM00342">
    <property type="entry name" value="HTH_ARAC"/>
    <property type="match status" value="1"/>
</dbReference>
<evidence type="ECO:0000256" key="4">
    <source>
        <dbReference type="ARBA" id="ARBA00023163"/>
    </source>
</evidence>
<feature type="domain" description="HTH araC/xylS-type" evidence="5">
    <location>
        <begin position="191"/>
        <end position="289"/>
    </location>
</feature>
<evidence type="ECO:0000313" key="7">
    <source>
        <dbReference type="Proteomes" id="UP000028643"/>
    </source>
</evidence>
<dbReference type="AlphaFoldDB" id="A0A085VBA8"/>
<organism evidence="6 7">
    <name type="scientific">Pseudomonas syringae</name>
    <dbReference type="NCBI Taxonomy" id="317"/>
    <lineage>
        <taxon>Bacteria</taxon>
        <taxon>Pseudomonadati</taxon>
        <taxon>Pseudomonadota</taxon>
        <taxon>Gammaproteobacteria</taxon>
        <taxon>Pseudomonadales</taxon>
        <taxon>Pseudomonadaceae</taxon>
        <taxon>Pseudomonas</taxon>
    </lineage>
</organism>
<evidence type="ECO:0000256" key="3">
    <source>
        <dbReference type="ARBA" id="ARBA00023159"/>
    </source>
</evidence>
<keyword evidence="3" id="KW-0010">Activator</keyword>
<name>A0A085VBA8_PSESX</name>
<dbReference type="Proteomes" id="UP000028643">
    <property type="component" value="Unassembled WGS sequence"/>
</dbReference>
<dbReference type="GO" id="GO:0003700">
    <property type="term" value="F:DNA-binding transcription factor activity"/>
    <property type="evidence" value="ECO:0007669"/>
    <property type="project" value="InterPro"/>
</dbReference>
<dbReference type="InterPro" id="IPR003313">
    <property type="entry name" value="AraC-bd"/>
</dbReference>
<dbReference type="GO" id="GO:0043565">
    <property type="term" value="F:sequence-specific DNA binding"/>
    <property type="evidence" value="ECO:0007669"/>
    <property type="project" value="InterPro"/>
</dbReference>
<comment type="caution">
    <text evidence="6">The sequence shown here is derived from an EMBL/GenBank/DDBJ whole genome shotgun (WGS) entry which is preliminary data.</text>
</comment>
<dbReference type="InterPro" id="IPR011051">
    <property type="entry name" value="RmlC_Cupin_sf"/>
</dbReference>
<dbReference type="Pfam" id="PF12833">
    <property type="entry name" value="HTH_18"/>
    <property type="match status" value="1"/>
</dbReference>
<dbReference type="Gene3D" id="1.10.10.60">
    <property type="entry name" value="Homeodomain-like"/>
    <property type="match status" value="1"/>
</dbReference>
<gene>
    <name evidence="6" type="ORF">IV02_07530</name>
</gene>
<evidence type="ECO:0000259" key="5">
    <source>
        <dbReference type="PROSITE" id="PS01124"/>
    </source>
</evidence>
<dbReference type="Pfam" id="PF02311">
    <property type="entry name" value="AraC_binding"/>
    <property type="match status" value="1"/>
</dbReference>
<dbReference type="PATRIC" id="fig|317.174.peg.1532"/>
<dbReference type="RefSeq" id="WP_047573358.1">
    <property type="nucleotide sequence ID" value="NZ_JPQT01000096.1"/>
</dbReference>
<dbReference type="PROSITE" id="PS01124">
    <property type="entry name" value="HTH_ARAC_FAMILY_2"/>
    <property type="match status" value="1"/>
</dbReference>
<keyword evidence="4" id="KW-0804">Transcription</keyword>
<keyword evidence="1" id="KW-0805">Transcription regulation</keyword>
<evidence type="ECO:0000256" key="1">
    <source>
        <dbReference type="ARBA" id="ARBA00023015"/>
    </source>
</evidence>
<dbReference type="InterPro" id="IPR047264">
    <property type="entry name" value="Cupin_HpaA-like_N"/>
</dbReference>
<protein>
    <submittedName>
        <fullName evidence="6">AraC family transcriptional regulator</fullName>
    </submittedName>
</protein>
<proteinExistence type="predicted"/>